<comment type="caution">
    <text evidence="2">The sequence shown here is derived from an EMBL/GenBank/DDBJ whole genome shotgun (WGS) entry which is preliminary data.</text>
</comment>
<gene>
    <name evidence="2" type="ORF">EER27_02920</name>
</gene>
<name>A0A3M8T3W7_9GAMM</name>
<reference evidence="2 3" key="1">
    <citation type="submission" date="2018-11" db="EMBL/GenBank/DDBJ databases">
        <title>Lysobacter cryohumiis sp. nov., isolated from soil in the Tianshan Mountains, Xinjiang, China.</title>
        <authorList>
            <person name="Luo Y."/>
            <person name="Sheng H."/>
        </authorList>
    </citation>
    <scope>NUCLEOTIDE SEQUENCE [LARGE SCALE GENOMIC DNA]</scope>
    <source>
        <strain evidence="2 3">ZS60</strain>
    </source>
</reference>
<evidence type="ECO:0000259" key="1">
    <source>
        <dbReference type="Pfam" id="PF13439"/>
    </source>
</evidence>
<keyword evidence="3" id="KW-1185">Reference proteome</keyword>
<dbReference type="GO" id="GO:0016757">
    <property type="term" value="F:glycosyltransferase activity"/>
    <property type="evidence" value="ECO:0007669"/>
    <property type="project" value="TreeGrafter"/>
</dbReference>
<sequence length="393" mass="42746">MRYAIVSETYPPEVNGVALTVQALEQGLRLRGHEVTVVRPRQVADGDGEGLAHETLARSAPLPRYPGLRVGFPATRRLTALWRDQRPAAVYIATEGPLGWSALSAARRLGIPAATGFHTRFDAYMRDYGAPMLAPVALRWMRRFHNRGNATLVPTRELAGFLRGVGFEHVVRLPRAVDTQLFDPARRDPALRAQWGVGDDGLVAIYVGRIAAEKNLTLAVNAFRKLQALRPDARFVWVGDGPARDQLQRDNPDFVFCGVQRGDTLARHFASGDLFVFSSHSETFGNVTLEAMASGVPTVAFDYGAAHEHLRDGEHGAAIADGDDAGFVDAVTRIGTDDALRRRMSVAGREAVNGLRPEQVAADFDTLLEGLADGARSRADAPHATRDAGEEMP</sequence>
<proteinExistence type="predicted"/>
<dbReference type="AlphaFoldDB" id="A0A3M8T3W7"/>
<keyword evidence="2" id="KW-0808">Transferase</keyword>
<organism evidence="2 3">
    <name type="scientific">Montanilutibacter psychrotolerans</name>
    <dbReference type="NCBI Taxonomy" id="1327343"/>
    <lineage>
        <taxon>Bacteria</taxon>
        <taxon>Pseudomonadati</taxon>
        <taxon>Pseudomonadota</taxon>
        <taxon>Gammaproteobacteria</taxon>
        <taxon>Lysobacterales</taxon>
        <taxon>Lysobacteraceae</taxon>
        <taxon>Montanilutibacter</taxon>
    </lineage>
</organism>
<protein>
    <submittedName>
        <fullName evidence="2">Glycosyltransferase family 1 protein</fullName>
    </submittedName>
</protein>
<dbReference type="CDD" id="cd03814">
    <property type="entry name" value="GT4-like"/>
    <property type="match status" value="1"/>
</dbReference>
<dbReference type="PANTHER" id="PTHR45947">
    <property type="entry name" value="SULFOQUINOVOSYL TRANSFERASE SQD2"/>
    <property type="match status" value="1"/>
</dbReference>
<accession>A0A3M8T3W7</accession>
<dbReference type="EMBL" id="RIBS01000001">
    <property type="protein sequence ID" value="RNF86386.1"/>
    <property type="molecule type" value="Genomic_DNA"/>
</dbReference>
<dbReference type="RefSeq" id="WP_123086502.1">
    <property type="nucleotide sequence ID" value="NZ_RIBS01000001.1"/>
</dbReference>
<dbReference type="PANTHER" id="PTHR45947:SF3">
    <property type="entry name" value="SULFOQUINOVOSYL TRANSFERASE SQD2"/>
    <property type="match status" value="1"/>
</dbReference>
<dbReference type="InterPro" id="IPR050194">
    <property type="entry name" value="Glycosyltransferase_grp1"/>
</dbReference>
<dbReference type="Pfam" id="PF13439">
    <property type="entry name" value="Glyco_transf_4"/>
    <property type="match status" value="1"/>
</dbReference>
<dbReference type="Gene3D" id="3.40.50.2000">
    <property type="entry name" value="Glycogen Phosphorylase B"/>
    <property type="match status" value="2"/>
</dbReference>
<dbReference type="Proteomes" id="UP000267049">
    <property type="component" value="Unassembled WGS sequence"/>
</dbReference>
<dbReference type="Pfam" id="PF13692">
    <property type="entry name" value="Glyco_trans_1_4"/>
    <property type="match status" value="1"/>
</dbReference>
<evidence type="ECO:0000313" key="2">
    <source>
        <dbReference type="EMBL" id="RNF86386.1"/>
    </source>
</evidence>
<feature type="domain" description="Glycosyltransferase subfamily 4-like N-terminal" evidence="1">
    <location>
        <begin position="14"/>
        <end position="180"/>
    </location>
</feature>
<evidence type="ECO:0000313" key="3">
    <source>
        <dbReference type="Proteomes" id="UP000267049"/>
    </source>
</evidence>
<dbReference type="OrthoDB" id="9802525at2"/>
<dbReference type="InterPro" id="IPR028098">
    <property type="entry name" value="Glyco_trans_4-like_N"/>
</dbReference>
<dbReference type="SUPFAM" id="SSF53756">
    <property type="entry name" value="UDP-Glycosyltransferase/glycogen phosphorylase"/>
    <property type="match status" value="1"/>
</dbReference>